<dbReference type="RefSeq" id="WP_191124063.1">
    <property type="nucleotide sequence ID" value="NZ_JACXWY010000005.1"/>
</dbReference>
<proteinExistence type="predicted"/>
<name>A0A927E833_9HYPH</name>
<dbReference type="Gene3D" id="3.90.1530.10">
    <property type="entry name" value="Conserved hypothetical protein from pyrococcus furiosus pfu- 392566-001, ParB domain"/>
    <property type="match status" value="1"/>
</dbReference>
<dbReference type="Pfam" id="PF20188">
    <property type="entry name" value="DUF6551"/>
    <property type="match status" value="1"/>
</dbReference>
<keyword evidence="3" id="KW-1185">Reference proteome</keyword>
<evidence type="ECO:0000313" key="3">
    <source>
        <dbReference type="Proteomes" id="UP000619295"/>
    </source>
</evidence>
<protein>
    <submittedName>
        <fullName evidence="2">ParB N-terminal domain-containing protein</fullName>
    </submittedName>
</protein>
<gene>
    <name evidence="2" type="ORF">IED13_09705</name>
</gene>
<dbReference type="InterPro" id="IPR046681">
    <property type="entry name" value="DUF6551"/>
</dbReference>
<dbReference type="EMBL" id="JACXWY010000005">
    <property type="protein sequence ID" value="MBD3845972.1"/>
    <property type="molecule type" value="Genomic_DNA"/>
</dbReference>
<evidence type="ECO:0000313" key="2">
    <source>
        <dbReference type="EMBL" id="MBD3845972.1"/>
    </source>
</evidence>
<dbReference type="AlphaFoldDB" id="A0A927E833"/>
<dbReference type="Proteomes" id="UP000619295">
    <property type="component" value="Unassembled WGS sequence"/>
</dbReference>
<reference evidence="2" key="1">
    <citation type="submission" date="2020-09" db="EMBL/GenBank/DDBJ databases">
        <title>Bosea spartocytisi sp. nov. a root nodule endophyte of Spartocytisus supranubius in the high mountain ecosystem fo the Teide National Park (Canary Islands, Spain).</title>
        <authorList>
            <person name="Pulido-Suarez L."/>
            <person name="Peix A."/>
            <person name="Igual J.M."/>
            <person name="Socas-Perez N."/>
            <person name="Velazquez E."/>
            <person name="Flores-Felix J.D."/>
            <person name="Leon-Barrios M."/>
        </authorList>
    </citation>
    <scope>NUCLEOTIDE SEQUENCE</scope>
    <source>
        <strain evidence="2">SSUT16</strain>
    </source>
</reference>
<dbReference type="SMART" id="SM00470">
    <property type="entry name" value="ParB"/>
    <property type="match status" value="1"/>
</dbReference>
<evidence type="ECO:0000259" key="1">
    <source>
        <dbReference type="SMART" id="SM00470"/>
    </source>
</evidence>
<dbReference type="SUPFAM" id="SSF110849">
    <property type="entry name" value="ParB/Sulfiredoxin"/>
    <property type="match status" value="1"/>
</dbReference>
<organism evidence="2 3">
    <name type="scientific">Bosea spartocytisi</name>
    <dbReference type="NCBI Taxonomy" id="2773451"/>
    <lineage>
        <taxon>Bacteria</taxon>
        <taxon>Pseudomonadati</taxon>
        <taxon>Pseudomonadota</taxon>
        <taxon>Alphaproteobacteria</taxon>
        <taxon>Hyphomicrobiales</taxon>
        <taxon>Boseaceae</taxon>
        <taxon>Bosea</taxon>
    </lineage>
</organism>
<sequence>MDHLRPIVIEDFASVAYATQLGPAPQTQWIEIDALRIDDRYQRPIGQRGKIQIRRIAERFRWSRFAPVIVAPIEGGLYAVIDGQHRCHAARLRGIKSVPCMISMVDEVEQAEAFAEINTRQLAVTPAVLHKSRVAANDPKAIALELVLSPAGARVVTPRHQKELKRGDTFAVAILYKLQEAYGDETLKRACEAIVQVGDGNIGMVRAPVLQAYCAVFEATPALRDHPELLDSLDSFDLPAAYQAMAGAIVPKGELRWRRLATALERHLRLTLKAAA</sequence>
<dbReference type="InterPro" id="IPR036086">
    <property type="entry name" value="ParB/Sulfiredoxin_sf"/>
</dbReference>
<comment type="caution">
    <text evidence="2">The sequence shown here is derived from an EMBL/GenBank/DDBJ whole genome shotgun (WGS) entry which is preliminary data.</text>
</comment>
<dbReference type="InterPro" id="IPR003115">
    <property type="entry name" value="ParB_N"/>
</dbReference>
<accession>A0A927E833</accession>
<feature type="domain" description="ParB-like N-terminal" evidence="1">
    <location>
        <begin position="28"/>
        <end position="120"/>
    </location>
</feature>